<evidence type="ECO:0000256" key="1">
    <source>
        <dbReference type="ARBA" id="ARBA00022630"/>
    </source>
</evidence>
<evidence type="ECO:0000256" key="4">
    <source>
        <dbReference type="ARBA" id="ARBA00023033"/>
    </source>
</evidence>
<keyword evidence="7" id="KW-1185">Reference proteome</keyword>
<organism evidence="6 7">
    <name type="scientific">Sphingomonas tagetis</name>
    <dbReference type="NCBI Taxonomy" id="2949092"/>
    <lineage>
        <taxon>Bacteria</taxon>
        <taxon>Pseudomonadati</taxon>
        <taxon>Pseudomonadota</taxon>
        <taxon>Alphaproteobacteria</taxon>
        <taxon>Sphingomonadales</taxon>
        <taxon>Sphingomonadaceae</taxon>
        <taxon>Sphingomonas</taxon>
    </lineage>
</organism>
<reference evidence="6" key="1">
    <citation type="submission" date="2022-05" db="EMBL/GenBank/DDBJ databases">
        <title>Sphingomonas sp. strain MG17 Genome sequencing and assembly.</title>
        <authorList>
            <person name="Kim I."/>
        </authorList>
    </citation>
    <scope>NUCLEOTIDE SEQUENCE</scope>
    <source>
        <strain evidence="6">MG17</strain>
    </source>
</reference>
<dbReference type="InterPro" id="IPR011251">
    <property type="entry name" value="Luciferase-like_dom"/>
</dbReference>
<proteinExistence type="predicted"/>
<evidence type="ECO:0000313" key="6">
    <source>
        <dbReference type="EMBL" id="MCP3731095.1"/>
    </source>
</evidence>
<evidence type="ECO:0000313" key="7">
    <source>
        <dbReference type="Proteomes" id="UP001139451"/>
    </source>
</evidence>
<protein>
    <submittedName>
        <fullName evidence="6">LLM class flavin-dependent oxidoreductase</fullName>
    </submittedName>
</protein>
<dbReference type="Gene3D" id="3.20.20.30">
    <property type="entry name" value="Luciferase-like domain"/>
    <property type="match status" value="1"/>
</dbReference>
<sequence length="299" mass="31940">MTLRFYWRLDPAAEPARGEASARPATGFVPRDVRTASLNRYDYYVQVARAAATTAFDGLFVAYRPESDDSQIVAAAIARTAPRLLLVPEFPATVGSAVYAAKEAVSFQRATHNRLGWALTGDGGEEDAARTAEFLHVARGVHGTRPFDHDGEYFSVKGGGFQAPLANVPFPPVYLSGDDEEALERSARLADVHLLPHAPLDALRGRAETLDRLALAAGRTVELGVIATITARETAEEVAAGQGIAGSYDAVANRLADLHAIGVGHVVLSATPSLEEAYRIGQFVLPRVRARIADLRAAA</sequence>
<dbReference type="GO" id="GO:0046306">
    <property type="term" value="P:alkanesulfonate catabolic process"/>
    <property type="evidence" value="ECO:0007669"/>
    <property type="project" value="TreeGrafter"/>
</dbReference>
<dbReference type="PANTHER" id="PTHR42847:SF4">
    <property type="entry name" value="ALKANESULFONATE MONOOXYGENASE-RELATED"/>
    <property type="match status" value="1"/>
</dbReference>
<keyword evidence="4" id="KW-0503">Monooxygenase</keyword>
<keyword evidence="3" id="KW-0560">Oxidoreductase</keyword>
<evidence type="ECO:0000256" key="3">
    <source>
        <dbReference type="ARBA" id="ARBA00023002"/>
    </source>
</evidence>
<dbReference type="InterPro" id="IPR050172">
    <property type="entry name" value="SsuD_RutA_monooxygenase"/>
</dbReference>
<comment type="caution">
    <text evidence="6">The sequence shown here is derived from an EMBL/GenBank/DDBJ whole genome shotgun (WGS) entry which is preliminary data.</text>
</comment>
<dbReference type="EMBL" id="JAMLDX010000008">
    <property type="protein sequence ID" value="MCP3731095.1"/>
    <property type="molecule type" value="Genomic_DNA"/>
</dbReference>
<dbReference type="InterPro" id="IPR036661">
    <property type="entry name" value="Luciferase-like_sf"/>
</dbReference>
<dbReference type="AlphaFoldDB" id="A0A9X2KLR6"/>
<feature type="domain" description="Luciferase-like" evidence="5">
    <location>
        <begin position="36"/>
        <end position="239"/>
    </location>
</feature>
<dbReference type="RefSeq" id="WP_254293363.1">
    <property type="nucleotide sequence ID" value="NZ_JAMLDX010000008.1"/>
</dbReference>
<dbReference type="PANTHER" id="PTHR42847">
    <property type="entry name" value="ALKANESULFONATE MONOOXYGENASE"/>
    <property type="match status" value="1"/>
</dbReference>
<dbReference type="Pfam" id="PF00296">
    <property type="entry name" value="Bac_luciferase"/>
    <property type="match status" value="1"/>
</dbReference>
<accession>A0A9X2KLR6</accession>
<keyword evidence="2" id="KW-0288">FMN</keyword>
<name>A0A9X2KLR6_9SPHN</name>
<dbReference type="GO" id="GO:0008726">
    <property type="term" value="F:alkanesulfonate monooxygenase activity"/>
    <property type="evidence" value="ECO:0007669"/>
    <property type="project" value="TreeGrafter"/>
</dbReference>
<evidence type="ECO:0000256" key="2">
    <source>
        <dbReference type="ARBA" id="ARBA00022643"/>
    </source>
</evidence>
<evidence type="ECO:0000259" key="5">
    <source>
        <dbReference type="Pfam" id="PF00296"/>
    </source>
</evidence>
<gene>
    <name evidence="6" type="ORF">M9978_11715</name>
</gene>
<dbReference type="Proteomes" id="UP001139451">
    <property type="component" value="Unassembled WGS sequence"/>
</dbReference>
<dbReference type="SUPFAM" id="SSF51679">
    <property type="entry name" value="Bacterial luciferase-like"/>
    <property type="match status" value="1"/>
</dbReference>
<keyword evidence="1" id="KW-0285">Flavoprotein</keyword>